<keyword evidence="2" id="KW-1185">Reference proteome</keyword>
<organism evidence="1 2">
    <name type="scientific">Fragilariopsis cylindrus CCMP1102</name>
    <dbReference type="NCBI Taxonomy" id="635003"/>
    <lineage>
        <taxon>Eukaryota</taxon>
        <taxon>Sar</taxon>
        <taxon>Stramenopiles</taxon>
        <taxon>Ochrophyta</taxon>
        <taxon>Bacillariophyta</taxon>
        <taxon>Bacillariophyceae</taxon>
        <taxon>Bacillariophycidae</taxon>
        <taxon>Bacillariales</taxon>
        <taxon>Bacillariaceae</taxon>
        <taxon>Fragilariopsis</taxon>
    </lineage>
</organism>
<accession>A0A1E7F9L5</accession>
<dbReference type="InParanoid" id="A0A1E7F9L5"/>
<dbReference type="KEGG" id="fcy:FRACYDRAFT_269647"/>
<dbReference type="EMBL" id="KV784360">
    <property type="protein sequence ID" value="OEU14705.1"/>
    <property type="molecule type" value="Genomic_DNA"/>
</dbReference>
<protein>
    <submittedName>
        <fullName evidence="1">Uncharacterized protein</fullName>
    </submittedName>
</protein>
<proteinExistence type="predicted"/>
<gene>
    <name evidence="1" type="ORF">FRACYDRAFT_269647</name>
</gene>
<evidence type="ECO:0000313" key="1">
    <source>
        <dbReference type="EMBL" id="OEU14705.1"/>
    </source>
</evidence>
<dbReference type="Proteomes" id="UP000095751">
    <property type="component" value="Unassembled WGS sequence"/>
</dbReference>
<evidence type="ECO:0000313" key="2">
    <source>
        <dbReference type="Proteomes" id="UP000095751"/>
    </source>
</evidence>
<name>A0A1E7F9L5_9STRA</name>
<sequence>MMTPTTTRTGGINTGVAEPKCGCSLCQGVWSDQAGSNTCGARIQWLQKIEGYNEIDACTKVAVEEFTIECGRCDPAQCSSIKANNPKVLPRNALRPRRHRIKLGIGGKV</sequence>
<dbReference type="AlphaFoldDB" id="A0A1E7F9L5"/>
<reference evidence="1 2" key="1">
    <citation type="submission" date="2016-09" db="EMBL/GenBank/DDBJ databases">
        <title>Extensive genetic diversity and differential bi-allelic expression allows diatom success in the polar Southern Ocean.</title>
        <authorList>
            <consortium name="DOE Joint Genome Institute"/>
            <person name="Mock T."/>
            <person name="Otillar R.P."/>
            <person name="Strauss J."/>
            <person name="Dupont C."/>
            <person name="Frickenhaus S."/>
            <person name="Maumus F."/>
            <person name="Mcmullan M."/>
            <person name="Sanges R."/>
            <person name="Schmutz J."/>
            <person name="Toseland A."/>
            <person name="Valas R."/>
            <person name="Veluchamy A."/>
            <person name="Ward B.J."/>
            <person name="Allen A."/>
            <person name="Barry K."/>
            <person name="Falciatore A."/>
            <person name="Ferrante M."/>
            <person name="Fortunato A.E."/>
            <person name="Gloeckner G."/>
            <person name="Gruber A."/>
            <person name="Hipkin R."/>
            <person name="Janech M."/>
            <person name="Kroth P."/>
            <person name="Leese F."/>
            <person name="Lindquist E."/>
            <person name="Lyon B.R."/>
            <person name="Martin J."/>
            <person name="Mayer C."/>
            <person name="Parker M."/>
            <person name="Quesneville H."/>
            <person name="Raymond J."/>
            <person name="Uhlig C."/>
            <person name="Valentin K.U."/>
            <person name="Worden A.Z."/>
            <person name="Armbrust E.V."/>
            <person name="Bowler C."/>
            <person name="Green B."/>
            <person name="Moulton V."/>
            <person name="Van Oosterhout C."/>
            <person name="Grigoriev I."/>
        </authorList>
    </citation>
    <scope>NUCLEOTIDE SEQUENCE [LARGE SCALE GENOMIC DNA]</scope>
    <source>
        <strain evidence="1 2">CCMP1102</strain>
    </source>
</reference>